<feature type="compositionally biased region" description="Basic and acidic residues" evidence="1">
    <location>
        <begin position="1"/>
        <end position="10"/>
    </location>
</feature>
<feature type="compositionally biased region" description="Low complexity" evidence="1">
    <location>
        <begin position="45"/>
        <end position="56"/>
    </location>
</feature>
<dbReference type="AlphaFoldDB" id="A0A1Y2IL37"/>
<name>A0A1Y2IL37_TRAC3</name>
<dbReference type="Proteomes" id="UP000193067">
    <property type="component" value="Unassembled WGS sequence"/>
</dbReference>
<organism evidence="2 3">
    <name type="scientific">Trametes coccinea (strain BRFM310)</name>
    <name type="common">Pycnoporus coccineus</name>
    <dbReference type="NCBI Taxonomy" id="1353009"/>
    <lineage>
        <taxon>Eukaryota</taxon>
        <taxon>Fungi</taxon>
        <taxon>Dikarya</taxon>
        <taxon>Basidiomycota</taxon>
        <taxon>Agaricomycotina</taxon>
        <taxon>Agaricomycetes</taxon>
        <taxon>Polyporales</taxon>
        <taxon>Polyporaceae</taxon>
        <taxon>Trametes</taxon>
    </lineage>
</organism>
<sequence length="340" mass="35941">MLVRDADRDAALPACGYSNTRPPRGPSSFSLSSSSTDAPRPTHDAVLSPAAPSSTSLPPVPFLSIGLLTHLSLRHQLPFSPILSRTPPFTSFLDPLIHAAPVPLPPPPPPPPRLPYAIPVHPSPSLLTSYLRCRSRLPLSALRPRPLPLSEFCLLPPRLPRLDSTPIHLSDLSSPRPIPAPPLPLSSLPLPPPPSKSGIHLSSSLPTIHFLSHSLSSSPRALPRSSALALPLAARLLPPVSLPRPLLGPCTPPPQGVLVFNSVSSLLSRSSLPLSHLSLACGSGAQTALARPPSLPSARLISRLASLVPLFSQLSLPVPHCRNCTLSRASSPRRPRCSSV</sequence>
<protein>
    <submittedName>
        <fullName evidence="2">Uncharacterized protein</fullName>
    </submittedName>
</protein>
<evidence type="ECO:0000313" key="3">
    <source>
        <dbReference type="Proteomes" id="UP000193067"/>
    </source>
</evidence>
<reference evidence="2 3" key="1">
    <citation type="journal article" date="2015" name="Biotechnol. Biofuels">
        <title>Enhanced degradation of softwood versus hardwood by the white-rot fungus Pycnoporus coccineus.</title>
        <authorList>
            <person name="Couturier M."/>
            <person name="Navarro D."/>
            <person name="Chevret D."/>
            <person name="Henrissat B."/>
            <person name="Piumi F."/>
            <person name="Ruiz-Duenas F.J."/>
            <person name="Martinez A.T."/>
            <person name="Grigoriev I.V."/>
            <person name="Riley R."/>
            <person name="Lipzen A."/>
            <person name="Berrin J.G."/>
            <person name="Master E.R."/>
            <person name="Rosso M.N."/>
        </authorList>
    </citation>
    <scope>NUCLEOTIDE SEQUENCE [LARGE SCALE GENOMIC DNA]</scope>
    <source>
        <strain evidence="2 3">BRFM310</strain>
    </source>
</reference>
<feature type="region of interest" description="Disordered" evidence="1">
    <location>
        <begin position="1"/>
        <end position="56"/>
    </location>
</feature>
<evidence type="ECO:0000256" key="1">
    <source>
        <dbReference type="SAM" id="MobiDB-lite"/>
    </source>
</evidence>
<accession>A0A1Y2IL37</accession>
<evidence type="ECO:0000313" key="2">
    <source>
        <dbReference type="EMBL" id="OSD01855.1"/>
    </source>
</evidence>
<keyword evidence="3" id="KW-1185">Reference proteome</keyword>
<dbReference type="EMBL" id="KZ084108">
    <property type="protein sequence ID" value="OSD01855.1"/>
    <property type="molecule type" value="Genomic_DNA"/>
</dbReference>
<proteinExistence type="predicted"/>
<gene>
    <name evidence="2" type="ORF">PYCCODRAFT_451469</name>
</gene>